<dbReference type="GO" id="GO:0030170">
    <property type="term" value="F:pyridoxal phosphate binding"/>
    <property type="evidence" value="ECO:0007669"/>
    <property type="project" value="InterPro"/>
</dbReference>
<evidence type="ECO:0000256" key="7">
    <source>
        <dbReference type="RuleBase" id="RU000382"/>
    </source>
</evidence>
<evidence type="ECO:0000256" key="4">
    <source>
        <dbReference type="ARBA" id="ARBA00022898"/>
    </source>
</evidence>
<evidence type="ECO:0000313" key="8">
    <source>
        <dbReference type="EMBL" id="NEV94184.1"/>
    </source>
</evidence>
<keyword evidence="8" id="KW-0808">Transferase</keyword>
<dbReference type="InterPro" id="IPR015424">
    <property type="entry name" value="PyrdxlP-dep_Trfase"/>
</dbReference>
<dbReference type="PANTHER" id="PTHR45677">
    <property type="entry name" value="GLUTAMATE DECARBOXYLASE-RELATED"/>
    <property type="match status" value="1"/>
</dbReference>
<proteinExistence type="inferred from homology"/>
<comment type="cofactor">
    <cofactor evidence="1 6 7">
        <name>pyridoxal 5'-phosphate</name>
        <dbReference type="ChEBI" id="CHEBI:597326"/>
    </cofactor>
</comment>
<dbReference type="RefSeq" id="WP_164004907.1">
    <property type="nucleotide sequence ID" value="NZ_JAAIKD010000004.1"/>
</dbReference>
<sequence length="459" mass="51965">MQAELELFQKLSQKLLHHEKQEGVVKPIEADRLLDTLNLELDSQGLDREPLENLLEDVVLSTPRTSTKLFFNQLFGGRNPKGTLGELLAVMLNTSMYTYKVGGPQVGIEKVIINKVCELLNFGKNADGTFPPGGSMSNFMAMLMARDAYNRDIKFEGVSEKMLIYTSEASHYSITKNAMFGGIGIEQIRQIETDAYGKMLPEALEEQLEKDIKAGLNPFFVNATAGTTVLGAFDDINAIQEVTKKYKDLWLHVDGAYCGAVMFSDTYKHLIEGVEKADSFCFNAHKMLNVPLSCSILITKEKHNLKHSFACEADYLYQTDDDDYNLGKTSLQCGRRNDALKFWTLWKSIGTTGLERMVDQQFKLAETARDYIQNHPDYELYSYEDSISVCFNYKKIDPKDLCNSLYEDGKLMVGYGEFQGQTFVRLVAINSNNQEEDILNFFKIMEAYVEDKALELITT</sequence>
<feature type="modified residue" description="N6-(pyridoxal phosphate)lysine" evidence="6">
    <location>
        <position position="286"/>
    </location>
</feature>
<keyword evidence="5 7" id="KW-0456">Lyase</keyword>
<dbReference type="Gene3D" id="3.40.640.10">
    <property type="entry name" value="Type I PLP-dependent aspartate aminotransferase-like (Major domain)"/>
    <property type="match status" value="1"/>
</dbReference>
<dbReference type="InterPro" id="IPR021115">
    <property type="entry name" value="Pyridoxal-P_BS"/>
</dbReference>
<name>A0A6B3R9E3_9FLAO</name>
<evidence type="ECO:0000256" key="6">
    <source>
        <dbReference type="PIRSR" id="PIRSR602129-50"/>
    </source>
</evidence>
<comment type="similarity">
    <text evidence="2 7">Belongs to the group II decarboxylase family.</text>
</comment>
<accession>A0A6B3R9E3</accession>
<dbReference type="GO" id="GO:0016831">
    <property type="term" value="F:carboxy-lyase activity"/>
    <property type="evidence" value="ECO:0007669"/>
    <property type="project" value="UniProtKB-KW"/>
</dbReference>
<dbReference type="GO" id="GO:0019752">
    <property type="term" value="P:carboxylic acid metabolic process"/>
    <property type="evidence" value="ECO:0007669"/>
    <property type="project" value="InterPro"/>
</dbReference>
<evidence type="ECO:0000256" key="1">
    <source>
        <dbReference type="ARBA" id="ARBA00001933"/>
    </source>
</evidence>
<reference evidence="8 9" key="1">
    <citation type="submission" date="2020-02" db="EMBL/GenBank/DDBJ databases">
        <title>Flavobacteriaceae Psychroflexus bacterium YR1-1, complete genome.</title>
        <authorList>
            <person name="Li Y."/>
            <person name="Wu S."/>
        </authorList>
    </citation>
    <scope>NUCLEOTIDE SEQUENCE [LARGE SCALE GENOMIC DNA]</scope>
    <source>
        <strain evidence="8 9">YR1-1</strain>
    </source>
</reference>
<dbReference type="Proteomes" id="UP000478505">
    <property type="component" value="Unassembled WGS sequence"/>
</dbReference>
<keyword evidence="9" id="KW-1185">Reference proteome</keyword>
<keyword evidence="3" id="KW-0210">Decarboxylase</keyword>
<dbReference type="InterPro" id="IPR002129">
    <property type="entry name" value="PyrdxlP-dep_de-COase"/>
</dbReference>
<keyword evidence="8" id="KW-0032">Aminotransferase</keyword>
<evidence type="ECO:0000313" key="9">
    <source>
        <dbReference type="Proteomes" id="UP000478505"/>
    </source>
</evidence>
<evidence type="ECO:0000256" key="5">
    <source>
        <dbReference type="ARBA" id="ARBA00023239"/>
    </source>
</evidence>
<comment type="caution">
    <text evidence="8">The sequence shown here is derived from an EMBL/GenBank/DDBJ whole genome shotgun (WGS) entry which is preliminary data.</text>
</comment>
<evidence type="ECO:0000256" key="3">
    <source>
        <dbReference type="ARBA" id="ARBA00022793"/>
    </source>
</evidence>
<dbReference type="PANTHER" id="PTHR45677:SF8">
    <property type="entry name" value="CYSTEINE SULFINIC ACID DECARBOXYLASE"/>
    <property type="match status" value="1"/>
</dbReference>
<dbReference type="EMBL" id="JAAIKD010000004">
    <property type="protein sequence ID" value="NEV94184.1"/>
    <property type="molecule type" value="Genomic_DNA"/>
</dbReference>
<dbReference type="InterPro" id="IPR015421">
    <property type="entry name" value="PyrdxlP-dep_Trfase_major"/>
</dbReference>
<dbReference type="GO" id="GO:0008483">
    <property type="term" value="F:transaminase activity"/>
    <property type="evidence" value="ECO:0007669"/>
    <property type="project" value="UniProtKB-KW"/>
</dbReference>
<dbReference type="GO" id="GO:0005737">
    <property type="term" value="C:cytoplasm"/>
    <property type="evidence" value="ECO:0007669"/>
    <property type="project" value="TreeGrafter"/>
</dbReference>
<dbReference type="SUPFAM" id="SSF53383">
    <property type="entry name" value="PLP-dependent transferases"/>
    <property type="match status" value="1"/>
</dbReference>
<dbReference type="Pfam" id="PF00282">
    <property type="entry name" value="Pyridoxal_deC"/>
    <property type="match status" value="1"/>
</dbReference>
<organism evidence="8 9">
    <name type="scientific">Psychroflexus aurantiacus</name>
    <dbReference type="NCBI Taxonomy" id="2709310"/>
    <lineage>
        <taxon>Bacteria</taxon>
        <taxon>Pseudomonadati</taxon>
        <taxon>Bacteroidota</taxon>
        <taxon>Flavobacteriia</taxon>
        <taxon>Flavobacteriales</taxon>
        <taxon>Flavobacteriaceae</taxon>
        <taxon>Psychroflexus</taxon>
    </lineage>
</organism>
<dbReference type="Gene3D" id="3.90.1150.170">
    <property type="match status" value="1"/>
</dbReference>
<dbReference type="PROSITE" id="PS00392">
    <property type="entry name" value="DDC_GAD_HDC_YDC"/>
    <property type="match status" value="1"/>
</dbReference>
<keyword evidence="4 6" id="KW-0663">Pyridoxal phosphate</keyword>
<evidence type="ECO:0000256" key="2">
    <source>
        <dbReference type="ARBA" id="ARBA00009533"/>
    </source>
</evidence>
<dbReference type="AlphaFoldDB" id="A0A6B3R9E3"/>
<protein>
    <submittedName>
        <fullName evidence="8">Aminotransferase class V-fold PLP-dependent enzyme</fullName>
    </submittedName>
</protein>
<gene>
    <name evidence="8" type="ORF">G3567_08515</name>
</gene>